<dbReference type="EMBL" id="AUZX01011022">
    <property type="protein sequence ID" value="EQD45002.1"/>
    <property type="molecule type" value="Genomic_DNA"/>
</dbReference>
<evidence type="ECO:0000313" key="1">
    <source>
        <dbReference type="EMBL" id="EQD45002.1"/>
    </source>
</evidence>
<comment type="caution">
    <text evidence="1">The sequence shown here is derived from an EMBL/GenBank/DDBJ whole genome shotgun (WGS) entry which is preliminary data.</text>
</comment>
<sequence>MAETNEVPEVELDSANLYREELFTDRRAGTIRRLTPVTRTGEPDPSRPVLFSGQTQLLTPAGVLPLSFELPGTTLSEALGQFSEGVREAIEQAIDEAREMRREAASRIVVPEVGAGAGPGPAGGRIKFP</sequence>
<reference evidence="1" key="1">
    <citation type="submission" date="2013-08" db="EMBL/GenBank/DDBJ databases">
        <authorList>
            <person name="Mendez C."/>
            <person name="Richter M."/>
            <person name="Ferrer M."/>
            <person name="Sanchez J."/>
        </authorList>
    </citation>
    <scope>NUCLEOTIDE SEQUENCE</scope>
</reference>
<reference evidence="1" key="2">
    <citation type="journal article" date="2014" name="ISME J.">
        <title>Microbial stratification in low pH oxic and suboxic macroscopic growths along an acid mine drainage.</title>
        <authorList>
            <person name="Mendez-Garcia C."/>
            <person name="Mesa V."/>
            <person name="Sprenger R.R."/>
            <person name="Richter M."/>
            <person name="Diez M.S."/>
            <person name="Solano J."/>
            <person name="Bargiela R."/>
            <person name="Golyshina O.V."/>
            <person name="Manteca A."/>
            <person name="Ramos J.L."/>
            <person name="Gallego J.R."/>
            <person name="Llorente I."/>
            <person name="Martins Dos Santos V.A."/>
            <person name="Jensen O.N."/>
            <person name="Pelaez A.I."/>
            <person name="Sanchez J."/>
            <person name="Ferrer M."/>
        </authorList>
    </citation>
    <scope>NUCLEOTIDE SEQUENCE</scope>
</reference>
<accession>T0ZKN5</accession>
<proteinExistence type="predicted"/>
<dbReference type="AlphaFoldDB" id="T0ZKN5"/>
<name>T0ZKN5_9ZZZZ</name>
<organism evidence="1">
    <name type="scientific">mine drainage metagenome</name>
    <dbReference type="NCBI Taxonomy" id="410659"/>
    <lineage>
        <taxon>unclassified sequences</taxon>
        <taxon>metagenomes</taxon>
        <taxon>ecological metagenomes</taxon>
    </lineage>
</organism>
<protein>
    <submittedName>
        <fullName evidence="1">Cytoplasmic protein</fullName>
    </submittedName>
</protein>
<gene>
    <name evidence="1" type="ORF">B1A_15017</name>
</gene>